<dbReference type="PROSITE" id="PS50053">
    <property type="entry name" value="UBIQUITIN_2"/>
    <property type="match status" value="1"/>
</dbReference>
<evidence type="ECO:0000256" key="5">
    <source>
        <dbReference type="ARBA" id="ARBA00012251"/>
    </source>
</evidence>
<feature type="domain" description="Ubiquitin-like" evidence="22">
    <location>
        <begin position="29"/>
        <end position="104"/>
    </location>
</feature>
<keyword evidence="16 19" id="KW-0496">Mitochondrion</keyword>
<dbReference type="PIRSF" id="PIRSF037880">
    <property type="entry name" value="Parkin"/>
    <property type="match status" value="1"/>
</dbReference>
<dbReference type="InterPro" id="IPR003977">
    <property type="entry name" value="Parkin"/>
</dbReference>
<dbReference type="GO" id="GO:0009896">
    <property type="term" value="P:positive regulation of catabolic process"/>
    <property type="evidence" value="ECO:0007669"/>
    <property type="project" value="UniProtKB-ARBA"/>
</dbReference>
<dbReference type="PANTHER" id="PTHR11685">
    <property type="entry name" value="RBR FAMILY RING FINGER AND IBR DOMAIN-CONTAINING"/>
    <property type="match status" value="1"/>
</dbReference>
<feature type="chain" id="PRO_5040513804" description="E3 ubiquitin-protein ligase parkin" evidence="21">
    <location>
        <begin position="17"/>
        <end position="438"/>
    </location>
</feature>
<evidence type="ECO:0000313" key="25">
    <source>
        <dbReference type="Proteomes" id="UP001152798"/>
    </source>
</evidence>
<keyword evidence="15 19" id="KW-0072">Autophagy</keyword>
<dbReference type="Pfam" id="PF17976">
    <property type="entry name" value="zf-RING_12"/>
    <property type="match status" value="1"/>
</dbReference>
<proteinExistence type="inferred from homology"/>
<evidence type="ECO:0000256" key="2">
    <source>
        <dbReference type="ARBA" id="ARBA00004173"/>
    </source>
</evidence>
<dbReference type="CDD" id="cd16627">
    <property type="entry name" value="RING-HC_RBR_parkin"/>
    <property type="match status" value="1"/>
</dbReference>
<evidence type="ECO:0000259" key="22">
    <source>
        <dbReference type="PROSITE" id="PS50053"/>
    </source>
</evidence>
<evidence type="ECO:0000256" key="3">
    <source>
        <dbReference type="ARBA" id="ARBA00004514"/>
    </source>
</evidence>
<evidence type="ECO:0000256" key="7">
    <source>
        <dbReference type="ARBA" id="ARBA00022553"/>
    </source>
</evidence>
<dbReference type="InterPro" id="IPR041170">
    <property type="entry name" value="Znf-RING_14"/>
</dbReference>
<evidence type="ECO:0000256" key="15">
    <source>
        <dbReference type="ARBA" id="ARBA00023006"/>
    </source>
</evidence>
<name>A0A9P0HLR7_NEZVI</name>
<dbReference type="InterPro" id="IPR047535">
    <property type="entry name" value="RING-HC_RBR_parkin"/>
</dbReference>
<evidence type="ECO:0000256" key="8">
    <source>
        <dbReference type="ARBA" id="ARBA00022679"/>
    </source>
</evidence>
<evidence type="ECO:0000256" key="12">
    <source>
        <dbReference type="ARBA" id="ARBA00022786"/>
    </source>
</evidence>
<evidence type="ECO:0000256" key="19">
    <source>
        <dbReference type="PIRNR" id="PIRNR037880"/>
    </source>
</evidence>
<dbReference type="GO" id="GO:0000151">
    <property type="term" value="C:ubiquitin ligase complex"/>
    <property type="evidence" value="ECO:0007669"/>
    <property type="project" value="UniProtKB-UniRule"/>
</dbReference>
<dbReference type="InterPro" id="IPR029071">
    <property type="entry name" value="Ubiquitin-like_domsf"/>
</dbReference>
<dbReference type="GO" id="GO:0022603">
    <property type="term" value="P:regulation of anatomical structure morphogenesis"/>
    <property type="evidence" value="ECO:0007669"/>
    <property type="project" value="UniProtKB-ARBA"/>
</dbReference>
<dbReference type="Pfam" id="PF00240">
    <property type="entry name" value="ubiquitin"/>
    <property type="match status" value="1"/>
</dbReference>
<evidence type="ECO:0000313" key="24">
    <source>
        <dbReference type="EMBL" id="CAH1405028.1"/>
    </source>
</evidence>
<dbReference type="Gene3D" id="3.10.20.90">
    <property type="entry name" value="Phosphatidylinositol 3-kinase Catalytic Subunit, Chain A, domain 1"/>
    <property type="match status" value="1"/>
</dbReference>
<dbReference type="CDD" id="cd21382">
    <property type="entry name" value="RING0_parkin"/>
    <property type="match status" value="1"/>
</dbReference>
<organism evidence="24 25">
    <name type="scientific">Nezara viridula</name>
    <name type="common">Southern green stink bug</name>
    <name type="synonym">Cimex viridulus</name>
    <dbReference type="NCBI Taxonomy" id="85310"/>
    <lineage>
        <taxon>Eukaryota</taxon>
        <taxon>Metazoa</taxon>
        <taxon>Ecdysozoa</taxon>
        <taxon>Arthropoda</taxon>
        <taxon>Hexapoda</taxon>
        <taxon>Insecta</taxon>
        <taxon>Pterygota</taxon>
        <taxon>Neoptera</taxon>
        <taxon>Paraneoptera</taxon>
        <taxon>Hemiptera</taxon>
        <taxon>Heteroptera</taxon>
        <taxon>Panheteroptera</taxon>
        <taxon>Pentatomomorpha</taxon>
        <taxon>Pentatomoidea</taxon>
        <taxon>Pentatomidae</taxon>
        <taxon>Pentatominae</taxon>
        <taxon>Nezara</taxon>
    </lineage>
</organism>
<evidence type="ECO:0000256" key="13">
    <source>
        <dbReference type="ARBA" id="ARBA00022833"/>
    </source>
</evidence>
<dbReference type="CDD" id="cd20340">
    <property type="entry name" value="BRcat_RBR_parkin"/>
    <property type="match status" value="1"/>
</dbReference>
<dbReference type="InterPro" id="IPR000626">
    <property type="entry name" value="Ubiquitin-like_dom"/>
</dbReference>
<evidence type="ECO:0000256" key="17">
    <source>
        <dbReference type="ARBA" id="ARBA00029442"/>
    </source>
</evidence>
<evidence type="ECO:0000256" key="6">
    <source>
        <dbReference type="ARBA" id="ARBA00022490"/>
    </source>
</evidence>
<evidence type="ECO:0000259" key="23">
    <source>
        <dbReference type="PROSITE" id="PS51873"/>
    </source>
</evidence>
<dbReference type="Pfam" id="PF22605">
    <property type="entry name" value="IBR_2"/>
    <property type="match status" value="1"/>
</dbReference>
<protein>
    <recommendedName>
        <fullName evidence="18 19">E3 ubiquitin-protein ligase parkin</fullName>
        <ecNumber evidence="5 19">2.3.2.31</ecNumber>
    </recommendedName>
</protein>
<dbReference type="PROSITE" id="PS51873">
    <property type="entry name" value="TRIAD"/>
    <property type="match status" value="1"/>
</dbReference>
<evidence type="ECO:0000256" key="18">
    <source>
        <dbReference type="ARBA" id="ARBA00029536"/>
    </source>
</evidence>
<keyword evidence="21" id="KW-0732">Signal</keyword>
<dbReference type="SMART" id="SM00213">
    <property type="entry name" value="UBQ"/>
    <property type="match status" value="1"/>
</dbReference>
<comment type="function">
    <text evidence="19">Functions within a multiprotein E3 ubiquitin ligase complex, catalyzing the covalent attachment of ubiquitin moieties onto substrate proteins.</text>
</comment>
<keyword evidence="11" id="KW-0863">Zinc-finger</keyword>
<keyword evidence="25" id="KW-1185">Reference proteome</keyword>
<dbReference type="GO" id="GO:0006950">
    <property type="term" value="P:response to stress"/>
    <property type="evidence" value="ECO:0007669"/>
    <property type="project" value="UniProtKB-ARBA"/>
</dbReference>
<dbReference type="GO" id="GO:0008270">
    <property type="term" value="F:zinc ion binding"/>
    <property type="evidence" value="ECO:0007669"/>
    <property type="project" value="UniProtKB-KW"/>
</dbReference>
<dbReference type="SUPFAM" id="SSF57850">
    <property type="entry name" value="RING/U-box"/>
    <property type="match status" value="2"/>
</dbReference>
<comment type="similarity">
    <text evidence="17 19">Belongs to the RBR family. Parkin subfamily.</text>
</comment>
<dbReference type="InterPro" id="IPR031127">
    <property type="entry name" value="E3_UB_ligase_RBR"/>
</dbReference>
<feature type="domain" description="RING-type" evidence="23">
    <location>
        <begin position="215"/>
        <end position="438"/>
    </location>
</feature>
<dbReference type="EMBL" id="OV725082">
    <property type="protein sequence ID" value="CAH1405028.1"/>
    <property type="molecule type" value="Genomic_DNA"/>
</dbReference>
<keyword evidence="8" id="KW-0808">Transferase</keyword>
<evidence type="ECO:0000256" key="10">
    <source>
        <dbReference type="ARBA" id="ARBA00022737"/>
    </source>
</evidence>
<dbReference type="GO" id="GO:0005739">
    <property type="term" value="C:mitochondrion"/>
    <property type="evidence" value="ECO:0007669"/>
    <property type="project" value="UniProtKB-SubCell"/>
</dbReference>
<keyword evidence="9 19" id="KW-0479">Metal-binding</keyword>
<dbReference type="GO" id="GO:0016567">
    <property type="term" value="P:protein ubiquitination"/>
    <property type="evidence" value="ECO:0007669"/>
    <property type="project" value="UniProtKB-UniRule"/>
</dbReference>
<dbReference type="InterPro" id="IPR047536">
    <property type="entry name" value="Rcat_RBR_parkin"/>
</dbReference>
<dbReference type="OrthoDB" id="1431934at2759"/>
<reference evidence="24" key="1">
    <citation type="submission" date="2022-01" db="EMBL/GenBank/DDBJ databases">
        <authorList>
            <person name="King R."/>
        </authorList>
    </citation>
    <scope>NUCLEOTIDE SEQUENCE</scope>
</reference>
<keyword evidence="10" id="KW-0677">Repeat</keyword>
<dbReference type="Proteomes" id="UP001152798">
    <property type="component" value="Chromosome 6"/>
</dbReference>
<dbReference type="GO" id="GO:0061630">
    <property type="term" value="F:ubiquitin protein ligase activity"/>
    <property type="evidence" value="ECO:0007669"/>
    <property type="project" value="UniProtKB-EC"/>
</dbReference>
<feature type="signal peptide" evidence="21">
    <location>
        <begin position="1"/>
        <end position="16"/>
    </location>
</feature>
<keyword evidence="14 19" id="KW-0832">Ubl conjugation</keyword>
<evidence type="ECO:0000256" key="11">
    <source>
        <dbReference type="ARBA" id="ARBA00022771"/>
    </source>
</evidence>
<dbReference type="AlphaFoldDB" id="A0A9P0HLR7"/>
<dbReference type="SUPFAM" id="SSF54236">
    <property type="entry name" value="Ubiquitin-like"/>
    <property type="match status" value="1"/>
</dbReference>
<dbReference type="GO" id="GO:0000423">
    <property type="term" value="P:mitophagy"/>
    <property type="evidence" value="ECO:0007669"/>
    <property type="project" value="UniProtKB-ARBA"/>
</dbReference>
<gene>
    <name evidence="24" type="ORF">NEZAVI_LOCUS13324</name>
</gene>
<dbReference type="Gene3D" id="1.20.120.1750">
    <property type="match status" value="1"/>
</dbReference>
<dbReference type="InterPro" id="IPR047534">
    <property type="entry name" value="BRcat_RBR_parkin"/>
</dbReference>
<evidence type="ECO:0000256" key="16">
    <source>
        <dbReference type="ARBA" id="ARBA00023128"/>
    </source>
</evidence>
<dbReference type="PRINTS" id="PR01475">
    <property type="entry name" value="PARKIN"/>
</dbReference>
<keyword evidence="12 19" id="KW-0833">Ubl conjugation pathway</keyword>
<evidence type="ECO:0000256" key="1">
    <source>
        <dbReference type="ARBA" id="ARBA00001798"/>
    </source>
</evidence>
<dbReference type="Pfam" id="PF17978">
    <property type="entry name" value="zf-RING_14"/>
    <property type="match status" value="1"/>
</dbReference>
<feature type="active site" evidence="20">
    <location>
        <position position="407"/>
    </location>
</feature>
<comment type="subunit">
    <text evidence="19">Forms an E3 ubiquitin ligase complex.</text>
</comment>
<dbReference type="InterPro" id="IPR002867">
    <property type="entry name" value="IBR_dom"/>
</dbReference>
<dbReference type="FunFam" id="1.20.120.1750:FF:000009">
    <property type="entry name" value="E3 ubiquitin-protein ligase parkin"/>
    <property type="match status" value="1"/>
</dbReference>
<comment type="catalytic activity">
    <reaction evidence="1 19">
        <text>[E2 ubiquitin-conjugating enzyme]-S-ubiquitinyl-L-cysteine + [acceptor protein]-L-lysine = [E2 ubiquitin-conjugating enzyme]-L-cysteine + [acceptor protein]-N(6)-ubiquitinyl-L-lysine.</text>
        <dbReference type="EC" id="2.3.2.31"/>
    </reaction>
</comment>
<dbReference type="SMART" id="SM00647">
    <property type="entry name" value="IBR"/>
    <property type="match status" value="2"/>
</dbReference>
<dbReference type="FunFam" id="2.20.25.20:FF:000008">
    <property type="entry name" value="E3 ubiquitin-protein ligase parkin"/>
    <property type="match status" value="1"/>
</dbReference>
<dbReference type="InterPro" id="IPR054694">
    <property type="entry name" value="Parkin-like_IBR"/>
</dbReference>
<evidence type="ECO:0000256" key="21">
    <source>
        <dbReference type="SAM" id="SignalP"/>
    </source>
</evidence>
<evidence type="ECO:0000256" key="4">
    <source>
        <dbReference type="ARBA" id="ARBA00004906"/>
    </source>
</evidence>
<evidence type="ECO:0000256" key="14">
    <source>
        <dbReference type="ARBA" id="ARBA00022843"/>
    </source>
</evidence>
<keyword evidence="7" id="KW-0597">Phosphoprotein</keyword>
<evidence type="ECO:0000256" key="9">
    <source>
        <dbReference type="ARBA" id="ARBA00022723"/>
    </source>
</evidence>
<sequence length="438" mass="48868">MFILDLILSLWRSLAGLVWFSNQNFPKSLSVYIRSNDGKKLSVDLDPKWDIKSVKEIVGPKLGLEAEEIKIILAGKELDDSTIIEEIDLGEQSTVYCVPLDHKGKTKQKSVNKILVNLPEEEVITFHVACSHCHGIKHGKLRVRCAECKSGAITVDRDPASWSDVLNPSLISGHCEEQGCAAGPVAWCEFYFRCKEHVSADDIAIPLPLIHANLRSIPCLACNDVRDPVVVFECSDRHTICLECFGRYASIRLRERSFVFSRQYGYTLACPAGCEGSFITEPHHFRILLQTEYELYQRFAAEECVLQGGGVLCPRPGCGAGIFPDDDCNRVACQCGYVFCKRCLEGFHIGECGERDSAAEGGTSGGYSVDPARAAQARWDEASKRTIKVSTKPCPKCRIPTERDGGCMHMLCARCTFEWCWVCQTEWTRDCMGSHWFG</sequence>
<comment type="pathway">
    <text evidence="4 19">Protein modification; protein ubiquitination.</text>
</comment>
<dbReference type="GO" id="GO:0005829">
    <property type="term" value="C:cytosol"/>
    <property type="evidence" value="ECO:0007669"/>
    <property type="project" value="UniProtKB-SubCell"/>
</dbReference>
<dbReference type="InterPro" id="IPR041565">
    <property type="entry name" value="Parkin_Znf-RING"/>
</dbReference>
<evidence type="ECO:0000256" key="20">
    <source>
        <dbReference type="PIRSR" id="PIRSR037880-1"/>
    </source>
</evidence>
<keyword evidence="6" id="KW-0963">Cytoplasm</keyword>
<comment type="subcellular location">
    <subcellularLocation>
        <location evidence="3">Cytoplasm</location>
        <location evidence="3">Cytosol</location>
    </subcellularLocation>
    <subcellularLocation>
        <location evidence="2 19">Mitochondrion</location>
    </subcellularLocation>
</comment>
<dbReference type="CDD" id="cd20357">
    <property type="entry name" value="Rcat_RBR_parkin"/>
    <property type="match status" value="1"/>
</dbReference>
<dbReference type="Gene3D" id="2.20.25.20">
    <property type="match status" value="1"/>
</dbReference>
<dbReference type="EC" id="2.3.2.31" evidence="5 19"/>
<accession>A0A9P0HLR7</accession>
<dbReference type="InterPro" id="IPR044066">
    <property type="entry name" value="TRIAD_supradom"/>
</dbReference>
<keyword evidence="13 19" id="KW-0862">Zinc</keyword>
<dbReference type="GO" id="GO:1902532">
    <property type="term" value="P:negative regulation of intracellular signal transduction"/>
    <property type="evidence" value="ECO:0007669"/>
    <property type="project" value="UniProtKB-ARBA"/>
</dbReference>